<dbReference type="Proteomes" id="UP000886653">
    <property type="component" value="Unassembled WGS sequence"/>
</dbReference>
<comment type="caution">
    <text evidence="1">The sequence shown here is derived from an EMBL/GenBank/DDBJ whole genome shotgun (WGS) entry which is preliminary data.</text>
</comment>
<accession>A0A9P6TFY4</accession>
<gene>
    <name evidence="1" type="ORF">CROQUDRAFT_130786</name>
</gene>
<sequence>MTLVEVEAKVEATDYWLDTKYYNSVSSTYQPGHQVLAYGPTQDRVQTLTTIQYTLTLPDPPVVNHMSITTVDLFQVNRQGGNEIAVSGTKKSHRALARRFHAPFLPSDNNIIWPEETKSECEIAQVGGAVLACGALQIYWGRDRRFIRGYLRTNKREHGTKPSDILSHPS</sequence>
<evidence type="ECO:0000313" key="1">
    <source>
        <dbReference type="EMBL" id="KAG0150205.1"/>
    </source>
</evidence>
<dbReference type="AlphaFoldDB" id="A0A9P6TFY4"/>
<organism evidence="1 2">
    <name type="scientific">Cronartium quercuum f. sp. fusiforme G11</name>
    <dbReference type="NCBI Taxonomy" id="708437"/>
    <lineage>
        <taxon>Eukaryota</taxon>
        <taxon>Fungi</taxon>
        <taxon>Dikarya</taxon>
        <taxon>Basidiomycota</taxon>
        <taxon>Pucciniomycotina</taxon>
        <taxon>Pucciniomycetes</taxon>
        <taxon>Pucciniales</taxon>
        <taxon>Coleosporiaceae</taxon>
        <taxon>Cronartium</taxon>
    </lineage>
</organism>
<keyword evidence="2" id="KW-1185">Reference proteome</keyword>
<name>A0A9P6TFY4_9BASI</name>
<evidence type="ECO:0000313" key="2">
    <source>
        <dbReference type="Proteomes" id="UP000886653"/>
    </source>
</evidence>
<reference evidence="1" key="1">
    <citation type="submission" date="2013-11" db="EMBL/GenBank/DDBJ databases">
        <title>Genome sequence of the fusiform rust pathogen reveals effectors for host alternation and coevolution with pine.</title>
        <authorList>
            <consortium name="DOE Joint Genome Institute"/>
            <person name="Smith K."/>
            <person name="Pendleton A."/>
            <person name="Kubisiak T."/>
            <person name="Anderson C."/>
            <person name="Salamov A."/>
            <person name="Aerts A."/>
            <person name="Riley R."/>
            <person name="Clum A."/>
            <person name="Lindquist E."/>
            <person name="Ence D."/>
            <person name="Campbell M."/>
            <person name="Kronenberg Z."/>
            <person name="Feau N."/>
            <person name="Dhillon B."/>
            <person name="Hamelin R."/>
            <person name="Burleigh J."/>
            <person name="Smith J."/>
            <person name="Yandell M."/>
            <person name="Nelson C."/>
            <person name="Grigoriev I."/>
            <person name="Davis J."/>
        </authorList>
    </citation>
    <scope>NUCLEOTIDE SEQUENCE</scope>
    <source>
        <strain evidence="1">G11</strain>
    </source>
</reference>
<protein>
    <submittedName>
        <fullName evidence="1">Uncharacterized protein</fullName>
    </submittedName>
</protein>
<dbReference type="EMBL" id="MU167221">
    <property type="protein sequence ID" value="KAG0150205.1"/>
    <property type="molecule type" value="Genomic_DNA"/>
</dbReference>
<proteinExistence type="predicted"/>